<dbReference type="Proteomes" id="UP000004535">
    <property type="component" value="Unassembled WGS sequence"/>
</dbReference>
<protein>
    <submittedName>
        <fullName evidence="1">Uncharacterized protein</fullName>
    </submittedName>
</protein>
<evidence type="ECO:0000313" key="2">
    <source>
        <dbReference type="Proteomes" id="UP000004535"/>
    </source>
</evidence>
<accession>B9C0K0</accession>
<organism evidence="1 2">
    <name type="scientific">Burkholderia multivorans CGD2</name>
    <dbReference type="NCBI Taxonomy" id="513052"/>
    <lineage>
        <taxon>Bacteria</taxon>
        <taxon>Pseudomonadati</taxon>
        <taxon>Pseudomonadota</taxon>
        <taxon>Betaproteobacteria</taxon>
        <taxon>Burkholderiales</taxon>
        <taxon>Burkholderiaceae</taxon>
        <taxon>Burkholderia</taxon>
        <taxon>Burkholderia cepacia complex</taxon>
    </lineage>
</organism>
<gene>
    <name evidence="1" type="ORF">BURMUCGD2_3057</name>
</gene>
<name>B9C0K0_9BURK</name>
<comment type="caution">
    <text evidence="1">The sequence shown here is derived from an EMBL/GenBank/DDBJ whole genome shotgun (WGS) entry which is preliminary data.</text>
</comment>
<sequence length="40" mass="4477">MARASYANEIMRRAARSRSPKHYNYLSKPVAAIALRALTA</sequence>
<reference evidence="1 2" key="1">
    <citation type="journal article" date="2012" name="J. Bacteriol.">
        <title>Draft Genome Sequence Determination for Cystic Fibrosis and Chronic Granulomatous Disease Burkholderia multivorans Isolates.</title>
        <authorList>
            <person name="Varga J.J."/>
            <person name="Losada L."/>
            <person name="Zelazny A.M."/>
            <person name="Brinkac L."/>
            <person name="Harkins D."/>
            <person name="Radune D."/>
            <person name="Hostetler J."/>
            <person name="Sampaio E.P."/>
            <person name="Ronning C.M."/>
            <person name="Nierman W.C."/>
            <person name="Greenberg D.E."/>
            <person name="Holland S.M."/>
            <person name="Goldberg J.B."/>
        </authorList>
    </citation>
    <scope>NUCLEOTIDE SEQUENCE [LARGE SCALE GENOMIC DNA]</scope>
    <source>
        <strain evidence="1 2">CGD2</strain>
    </source>
</reference>
<dbReference type="EMBL" id="ACFC01000027">
    <property type="protein sequence ID" value="EEE03419.1"/>
    <property type="molecule type" value="Genomic_DNA"/>
</dbReference>
<proteinExistence type="predicted"/>
<dbReference type="AlphaFoldDB" id="B9C0K0"/>
<evidence type="ECO:0000313" key="1">
    <source>
        <dbReference type="EMBL" id="EEE03419.1"/>
    </source>
</evidence>